<sequence>MHDIESLAMKLTTELKSMKDIVAETLHADAVPATSLKDNVDEIRMAIENATKMEETARRWLSMMARDCNRFCKIMRLTEKGTTDSGNTTHKERKKITFADEAGGKLCHVKFFEDGMASTGA</sequence>
<dbReference type="PANTHER" id="PTHR34461:SF2">
    <property type="entry name" value="EXPRESSED PROTEIN"/>
    <property type="match status" value="1"/>
</dbReference>
<proteinExistence type="predicted"/>
<dbReference type="PANTHER" id="PTHR34461">
    <property type="entry name" value="EXPRESSED PROTEIN"/>
    <property type="match status" value="1"/>
</dbReference>
<dbReference type="AlphaFoldDB" id="A0AAP0R7R1"/>
<evidence type="ECO:0000313" key="1">
    <source>
        <dbReference type="EMBL" id="KAK9271349.1"/>
    </source>
</evidence>
<reference evidence="1 2" key="1">
    <citation type="journal article" date="2024" name="Plant J.">
        <title>Genome sequences and population genomics reveal climatic adaptation and genomic divergence between two closely related sweetgum species.</title>
        <authorList>
            <person name="Xu W.Q."/>
            <person name="Ren C.Q."/>
            <person name="Zhang X.Y."/>
            <person name="Comes H.P."/>
            <person name="Liu X.H."/>
            <person name="Li Y.G."/>
            <person name="Kettle C.J."/>
            <person name="Jalonen R."/>
            <person name="Gaisberger H."/>
            <person name="Ma Y.Z."/>
            <person name="Qiu Y.X."/>
        </authorList>
    </citation>
    <scope>NUCLEOTIDE SEQUENCE [LARGE SCALE GENOMIC DNA]</scope>
    <source>
        <strain evidence="1">Hangzhou</strain>
    </source>
</reference>
<evidence type="ECO:0000313" key="2">
    <source>
        <dbReference type="Proteomes" id="UP001415857"/>
    </source>
</evidence>
<name>A0AAP0R7R1_LIQFO</name>
<gene>
    <name evidence="1" type="ORF">L1049_026939</name>
</gene>
<keyword evidence="2" id="KW-1185">Reference proteome</keyword>
<accession>A0AAP0R7R1</accession>
<organism evidence="1 2">
    <name type="scientific">Liquidambar formosana</name>
    <name type="common">Formosan gum</name>
    <dbReference type="NCBI Taxonomy" id="63359"/>
    <lineage>
        <taxon>Eukaryota</taxon>
        <taxon>Viridiplantae</taxon>
        <taxon>Streptophyta</taxon>
        <taxon>Embryophyta</taxon>
        <taxon>Tracheophyta</taxon>
        <taxon>Spermatophyta</taxon>
        <taxon>Magnoliopsida</taxon>
        <taxon>eudicotyledons</taxon>
        <taxon>Gunneridae</taxon>
        <taxon>Pentapetalae</taxon>
        <taxon>Saxifragales</taxon>
        <taxon>Altingiaceae</taxon>
        <taxon>Liquidambar</taxon>
    </lineage>
</organism>
<dbReference type="Proteomes" id="UP001415857">
    <property type="component" value="Unassembled WGS sequence"/>
</dbReference>
<comment type="caution">
    <text evidence="1">The sequence shown here is derived from an EMBL/GenBank/DDBJ whole genome shotgun (WGS) entry which is preliminary data.</text>
</comment>
<protein>
    <submittedName>
        <fullName evidence="1">Uncharacterized protein</fullName>
    </submittedName>
</protein>
<dbReference type="EMBL" id="JBBPBK010000014">
    <property type="protein sequence ID" value="KAK9271349.1"/>
    <property type="molecule type" value="Genomic_DNA"/>
</dbReference>